<keyword evidence="1" id="KW-1003">Cell membrane</keyword>
<evidence type="ECO:0000256" key="5">
    <source>
        <dbReference type="ARBA" id="ARBA00023306"/>
    </source>
</evidence>
<name>A0A6G8Q9B6_9ACTN</name>
<dbReference type="InterPro" id="IPR013685">
    <property type="entry name" value="POTRA_FtsQ_type"/>
</dbReference>
<reference evidence="8 9" key="1">
    <citation type="submission" date="2019-10" db="EMBL/GenBank/DDBJ databases">
        <title>Rubrobacter sp nov SCSIO 52090 isolated from a deep-sea sediment in the South China Sea.</title>
        <authorList>
            <person name="Chen R.W."/>
        </authorList>
    </citation>
    <scope>NUCLEOTIDE SEQUENCE [LARGE SCALE GENOMIC DNA]</scope>
    <source>
        <strain evidence="8 9">SCSIO 52909</strain>
    </source>
</reference>
<feature type="compositionally biased region" description="Basic and acidic residues" evidence="6">
    <location>
        <begin position="138"/>
        <end position="156"/>
    </location>
</feature>
<protein>
    <submittedName>
        <fullName evidence="8">FtsQ-type POTRA domain-containing protein</fullName>
    </submittedName>
</protein>
<dbReference type="Gene3D" id="3.10.20.310">
    <property type="entry name" value="membrane protein fhac"/>
    <property type="match status" value="1"/>
</dbReference>
<dbReference type="EMBL" id="CP045119">
    <property type="protein sequence ID" value="QIN83075.1"/>
    <property type="molecule type" value="Genomic_DNA"/>
</dbReference>
<evidence type="ECO:0000256" key="4">
    <source>
        <dbReference type="ARBA" id="ARBA00022989"/>
    </source>
</evidence>
<evidence type="ECO:0000256" key="6">
    <source>
        <dbReference type="SAM" id="MobiDB-lite"/>
    </source>
</evidence>
<dbReference type="KEGG" id="rub:GBA63_10745"/>
<feature type="compositionally biased region" description="Gly residues" evidence="6">
    <location>
        <begin position="124"/>
        <end position="137"/>
    </location>
</feature>
<organism evidence="8 9">
    <name type="scientific">Rubrobacter tropicus</name>
    <dbReference type="NCBI Taxonomy" id="2653851"/>
    <lineage>
        <taxon>Bacteria</taxon>
        <taxon>Bacillati</taxon>
        <taxon>Actinomycetota</taxon>
        <taxon>Rubrobacteria</taxon>
        <taxon>Rubrobacterales</taxon>
        <taxon>Rubrobacteraceae</taxon>
        <taxon>Rubrobacter</taxon>
    </lineage>
</organism>
<evidence type="ECO:0000313" key="8">
    <source>
        <dbReference type="EMBL" id="QIN83075.1"/>
    </source>
</evidence>
<evidence type="ECO:0000313" key="9">
    <source>
        <dbReference type="Proteomes" id="UP000501452"/>
    </source>
</evidence>
<accession>A0A6G8Q9B6</accession>
<dbReference type="AlphaFoldDB" id="A0A6G8Q9B6"/>
<gene>
    <name evidence="8" type="ORF">GBA63_10745</name>
</gene>
<keyword evidence="2" id="KW-0132">Cell division</keyword>
<evidence type="ECO:0000256" key="1">
    <source>
        <dbReference type="ARBA" id="ARBA00022475"/>
    </source>
</evidence>
<keyword evidence="9" id="KW-1185">Reference proteome</keyword>
<dbReference type="Pfam" id="PF08478">
    <property type="entry name" value="POTRA_1"/>
    <property type="match status" value="1"/>
</dbReference>
<evidence type="ECO:0000259" key="7">
    <source>
        <dbReference type="Pfam" id="PF08478"/>
    </source>
</evidence>
<feature type="compositionally biased region" description="Basic residues" evidence="6">
    <location>
        <begin position="157"/>
        <end position="166"/>
    </location>
</feature>
<feature type="region of interest" description="Disordered" evidence="6">
    <location>
        <begin position="124"/>
        <end position="177"/>
    </location>
</feature>
<evidence type="ECO:0000256" key="2">
    <source>
        <dbReference type="ARBA" id="ARBA00022618"/>
    </source>
</evidence>
<keyword evidence="3" id="KW-0812">Transmembrane</keyword>
<feature type="domain" description="POTRA" evidence="7">
    <location>
        <begin position="30"/>
        <end position="97"/>
    </location>
</feature>
<evidence type="ECO:0000256" key="3">
    <source>
        <dbReference type="ARBA" id="ARBA00022692"/>
    </source>
</evidence>
<dbReference type="Proteomes" id="UP000501452">
    <property type="component" value="Chromosome"/>
</dbReference>
<keyword evidence="4" id="KW-0472">Membrane</keyword>
<keyword evidence="4" id="KW-1133">Transmembrane helix</keyword>
<keyword evidence="5" id="KW-0131">Cell cycle</keyword>
<proteinExistence type="predicted"/>
<sequence length="177" mass="19340">MTSHLRSILVSVVVAVATTLLVLIVAYLASPVAGIRVQGANMYSESDAWDAVSEHASLLTLNEERLERKVEANPWVEGAEVTENYESGIVTVQVEERRAVLDAEVSGSVRFWRWTARSCLGSGGGFEQGGVGSGPGRGRLEVREGLEGERPRDGGARRGRRRRFRGDRRGPPGRLLR</sequence>